<proteinExistence type="predicted"/>
<name>A0A4R1AWJ8_9BACI</name>
<feature type="transmembrane region" description="Helical" evidence="1">
    <location>
        <begin position="12"/>
        <end position="30"/>
    </location>
</feature>
<keyword evidence="1" id="KW-1133">Transmembrane helix</keyword>
<keyword evidence="1" id="KW-0472">Membrane</keyword>
<dbReference type="RefSeq" id="WP_131236719.1">
    <property type="nucleotide sequence ID" value="NZ_SJTH01000008.1"/>
</dbReference>
<keyword evidence="3" id="KW-1185">Reference proteome</keyword>
<dbReference type="EMBL" id="SJTH01000008">
    <property type="protein sequence ID" value="TCJ04629.1"/>
    <property type="molecule type" value="Genomic_DNA"/>
</dbReference>
<evidence type="ECO:0000313" key="2">
    <source>
        <dbReference type="EMBL" id="TCJ04629.1"/>
    </source>
</evidence>
<dbReference type="Proteomes" id="UP000293846">
    <property type="component" value="Unassembled WGS sequence"/>
</dbReference>
<accession>A0A4R1AWJ8</accession>
<sequence>MKESLKEKRIRLVLIGFFIFLVICGFLYRFEIRENQDLVKDKDHSPLALVLKKSEDINDNPVIVLYEYRNSKHIIATYEIERTNRYKFNTLHVIELKEAPEQISPDRTNEGIWVKANRKWTYYSQSLREEERTPKYRKTNSSSDSPYSFDDKTAILTINSDLSIVLEKGEKPTGLFSLSYDGSVWLVVTKRNIKIAAIDPK</sequence>
<dbReference type="STRING" id="1742358.GCA_001439605_03833"/>
<reference evidence="2 3" key="1">
    <citation type="submission" date="2019-03" db="EMBL/GenBank/DDBJ databases">
        <authorList>
            <person name="Jensen L."/>
            <person name="Storgaard J."/>
            <person name="Sulaj E."/>
            <person name="Schramm A."/>
            <person name="Marshall I.P.G."/>
        </authorList>
    </citation>
    <scope>NUCLEOTIDE SEQUENCE [LARGE SCALE GENOMIC DNA]</scope>
    <source>
        <strain evidence="2 3">2017H2G3</strain>
    </source>
</reference>
<dbReference type="AlphaFoldDB" id="A0A4R1AWJ8"/>
<comment type="caution">
    <text evidence="2">The sequence shown here is derived from an EMBL/GenBank/DDBJ whole genome shotgun (WGS) entry which is preliminary data.</text>
</comment>
<keyword evidence="1" id="KW-0812">Transmembrane</keyword>
<gene>
    <name evidence="2" type="ORF">E0Y62_09300</name>
</gene>
<evidence type="ECO:0000313" key="3">
    <source>
        <dbReference type="Proteomes" id="UP000293846"/>
    </source>
</evidence>
<evidence type="ECO:0000256" key="1">
    <source>
        <dbReference type="SAM" id="Phobius"/>
    </source>
</evidence>
<protein>
    <submittedName>
        <fullName evidence="2">Uncharacterized protein</fullName>
    </submittedName>
</protein>
<dbReference type="OrthoDB" id="2878880at2"/>
<organism evidence="2 3">
    <name type="scientific">Cytobacillus praedii</name>
    <dbReference type="NCBI Taxonomy" id="1742358"/>
    <lineage>
        <taxon>Bacteria</taxon>
        <taxon>Bacillati</taxon>
        <taxon>Bacillota</taxon>
        <taxon>Bacilli</taxon>
        <taxon>Bacillales</taxon>
        <taxon>Bacillaceae</taxon>
        <taxon>Cytobacillus</taxon>
    </lineage>
</organism>